<evidence type="ECO:0000256" key="2">
    <source>
        <dbReference type="SAM" id="Phobius"/>
    </source>
</evidence>
<feature type="transmembrane region" description="Helical" evidence="2">
    <location>
        <begin position="726"/>
        <end position="747"/>
    </location>
</feature>
<feature type="transmembrane region" description="Helical" evidence="2">
    <location>
        <begin position="544"/>
        <end position="570"/>
    </location>
</feature>
<keyword evidence="2" id="KW-0812">Transmembrane</keyword>
<feature type="region of interest" description="Disordered" evidence="1">
    <location>
        <begin position="64"/>
        <end position="118"/>
    </location>
</feature>
<feature type="transmembrane region" description="Helical" evidence="2">
    <location>
        <begin position="518"/>
        <end position="538"/>
    </location>
</feature>
<accession>A0A2S3ZA27</accession>
<feature type="compositionally biased region" description="Low complexity" evidence="1">
    <location>
        <begin position="393"/>
        <end position="411"/>
    </location>
</feature>
<feature type="compositionally biased region" description="Pro residues" evidence="1">
    <location>
        <begin position="379"/>
        <end position="392"/>
    </location>
</feature>
<feature type="compositionally biased region" description="Pro residues" evidence="1">
    <location>
        <begin position="90"/>
        <end position="107"/>
    </location>
</feature>
<evidence type="ECO:0000313" key="4">
    <source>
        <dbReference type="EMBL" id="POH62415.1"/>
    </source>
</evidence>
<feature type="region of interest" description="Disordered" evidence="1">
    <location>
        <begin position="377"/>
        <end position="437"/>
    </location>
</feature>
<dbReference type="Gene3D" id="2.60.40.10">
    <property type="entry name" value="Immunoglobulins"/>
    <property type="match status" value="2"/>
</dbReference>
<dbReference type="Pfam" id="PF19077">
    <property type="entry name" value="Big_13"/>
    <property type="match status" value="1"/>
</dbReference>
<comment type="caution">
    <text evidence="4">The sequence shown here is derived from an EMBL/GenBank/DDBJ whole genome shotgun (WGS) entry which is preliminary data.</text>
</comment>
<name>A0A2S3ZA27_9MICO</name>
<organism evidence="4 5">
    <name type="scientific">Cryobacterium zongtaii</name>
    <dbReference type="NCBI Taxonomy" id="1259217"/>
    <lineage>
        <taxon>Bacteria</taxon>
        <taxon>Bacillati</taxon>
        <taxon>Actinomycetota</taxon>
        <taxon>Actinomycetes</taxon>
        <taxon>Micrococcales</taxon>
        <taxon>Microbacteriaceae</taxon>
        <taxon>Cryobacterium</taxon>
    </lineage>
</organism>
<dbReference type="InterPro" id="IPR013783">
    <property type="entry name" value="Ig-like_fold"/>
</dbReference>
<dbReference type="Proteomes" id="UP000237340">
    <property type="component" value="Unassembled WGS sequence"/>
</dbReference>
<keyword evidence="2" id="KW-0472">Membrane</keyword>
<gene>
    <name evidence="4" type="ORF">C3B61_16275</name>
</gene>
<feature type="domain" description="Bacterial Ig-like" evidence="3">
    <location>
        <begin position="300"/>
        <end position="365"/>
    </location>
</feature>
<feature type="transmembrane region" description="Helical" evidence="2">
    <location>
        <begin position="635"/>
        <end position="653"/>
    </location>
</feature>
<proteinExistence type="predicted"/>
<feature type="transmembrane region" description="Helical" evidence="2">
    <location>
        <begin position="457"/>
        <end position="479"/>
    </location>
</feature>
<evidence type="ECO:0000259" key="3">
    <source>
        <dbReference type="Pfam" id="PF19077"/>
    </source>
</evidence>
<protein>
    <recommendedName>
        <fullName evidence="3">Bacterial Ig-like domain-containing protein</fullName>
    </recommendedName>
</protein>
<evidence type="ECO:0000256" key="1">
    <source>
        <dbReference type="SAM" id="MobiDB-lite"/>
    </source>
</evidence>
<dbReference type="GO" id="GO:0005975">
    <property type="term" value="P:carbohydrate metabolic process"/>
    <property type="evidence" value="ECO:0007669"/>
    <property type="project" value="UniProtKB-ARBA"/>
</dbReference>
<feature type="transmembrane region" description="Helical" evidence="2">
    <location>
        <begin position="606"/>
        <end position="623"/>
    </location>
</feature>
<feature type="transmembrane region" description="Helical" evidence="2">
    <location>
        <begin position="665"/>
        <end position="684"/>
    </location>
</feature>
<sequence>MQRSRRFSAHGSNTRTGRGLRRPTRTRAASFGILLAALVGTVLIGPLAGAVPPAMAVTIETAPATATEPAPAETTTPDASLAPSESDSPSEPPAETPSESPAPPAPAAPTIDSPGANAFVAGSVTVSGTRDPTHDIQLLSPTGGAPLCTVATDGSSTWQCPGVVLPSGPAVDLRAEVPGDSALAAVHTVRVLQAPTVTGGSTGHSSSSGMVRGTGYPGATVTATLAAGASCSFTVDTSGVWACLLEGAVSSGAQQITASQQTSFSAPESSPASDPISLTFDVDAPAAPVVTSPAADATLTSAAGPFTGRGENGATVTVFAGAYSVCSAVVSGGTWSCTGSGIANGSYDLRAVQQDAAGNVSPGSSAIRVTFGAATAAPAPAPTPTAAPPVVPAPTATALATPTATPGSGSPSPLPAAPDDGDAAAPPELTVPGGGWNDPTQFSTAVIPPWTVAQFPWLQAAMLTLGALLLLVIPARLLAGTITRARDGRPLFRGHQLAGRNRAGEEFEVAPTLQVNRWVAYGGTVVAAAVFVLLSGPVSATPAYLRLLLAVVLALVVVNAVAALVPRWWGSRALHIEVTTTILPRYLAVVAVTALASRLFELQPALLFGLLGSVVVGAGPGLAQRGQLAAIRAGSLFALGLASLLVVGTLPAADGFLSTLAAEVANTVVLASIGSAVLVLIPIGNTSGRSILAWSPPIWAALTVPAFLTLFTLLSPMLPRWTGTGAAMLLWVVATGFAVVSVAAWAWQRFVLPGRR</sequence>
<feature type="region of interest" description="Disordered" evidence="1">
    <location>
        <begin position="1"/>
        <end position="24"/>
    </location>
</feature>
<feature type="compositionally biased region" description="Low complexity" evidence="1">
    <location>
        <begin position="64"/>
        <end position="89"/>
    </location>
</feature>
<feature type="transmembrane region" description="Helical" evidence="2">
    <location>
        <begin position="582"/>
        <end position="600"/>
    </location>
</feature>
<dbReference type="AlphaFoldDB" id="A0A2S3ZA27"/>
<feature type="transmembrane region" description="Helical" evidence="2">
    <location>
        <begin position="691"/>
        <end position="714"/>
    </location>
</feature>
<dbReference type="InterPro" id="IPR044016">
    <property type="entry name" value="Big_13"/>
</dbReference>
<keyword evidence="2" id="KW-1133">Transmembrane helix</keyword>
<dbReference type="EMBL" id="PPXD01000026">
    <property type="protein sequence ID" value="POH62415.1"/>
    <property type="molecule type" value="Genomic_DNA"/>
</dbReference>
<reference evidence="4 5" key="1">
    <citation type="submission" date="2018-01" db="EMBL/GenBank/DDBJ databases">
        <title>Cryobacterium sp. nov., from glaciers in China.</title>
        <authorList>
            <person name="Liu Q."/>
            <person name="Xin Y.-H."/>
        </authorList>
    </citation>
    <scope>NUCLEOTIDE SEQUENCE [LARGE SCALE GENOMIC DNA]</scope>
    <source>
        <strain evidence="4 5">TMN-42</strain>
    </source>
</reference>
<keyword evidence="5" id="KW-1185">Reference proteome</keyword>
<evidence type="ECO:0000313" key="5">
    <source>
        <dbReference type="Proteomes" id="UP000237340"/>
    </source>
</evidence>